<dbReference type="InParanoid" id="A0A059AV36"/>
<keyword evidence="1" id="KW-0479">Metal-binding</keyword>
<dbReference type="SMART" id="SM00184">
    <property type="entry name" value="RING"/>
    <property type="match status" value="1"/>
</dbReference>
<dbReference type="AlphaFoldDB" id="A0A059AV36"/>
<feature type="region of interest" description="Disordered" evidence="5">
    <location>
        <begin position="1"/>
        <end position="138"/>
    </location>
</feature>
<feature type="compositionally biased region" description="Polar residues" evidence="5">
    <location>
        <begin position="38"/>
        <end position="47"/>
    </location>
</feature>
<dbReference type="InterPro" id="IPR001841">
    <property type="entry name" value="Znf_RING"/>
</dbReference>
<evidence type="ECO:0000256" key="2">
    <source>
        <dbReference type="ARBA" id="ARBA00022771"/>
    </source>
</evidence>
<feature type="region of interest" description="Disordered" evidence="5">
    <location>
        <begin position="277"/>
        <end position="301"/>
    </location>
</feature>
<dbReference type="GO" id="GO:0006511">
    <property type="term" value="P:ubiquitin-dependent protein catabolic process"/>
    <property type="evidence" value="ECO:0000318"/>
    <property type="project" value="GO_Central"/>
</dbReference>
<evidence type="ECO:0000259" key="6">
    <source>
        <dbReference type="PROSITE" id="PS50089"/>
    </source>
</evidence>
<feature type="compositionally biased region" description="Basic and acidic residues" evidence="5">
    <location>
        <begin position="82"/>
        <end position="93"/>
    </location>
</feature>
<dbReference type="InterPro" id="IPR011016">
    <property type="entry name" value="Znf_RING-CH"/>
</dbReference>
<dbReference type="InterPro" id="IPR051834">
    <property type="entry name" value="RING_finger_E3_ligase"/>
</dbReference>
<feature type="compositionally biased region" description="Polar residues" evidence="5">
    <location>
        <begin position="424"/>
        <end position="435"/>
    </location>
</feature>
<feature type="compositionally biased region" description="Basic and acidic residues" evidence="5">
    <location>
        <begin position="277"/>
        <end position="296"/>
    </location>
</feature>
<dbReference type="Gramene" id="KCW57290">
    <property type="protein sequence ID" value="KCW57290"/>
    <property type="gene ID" value="EUGRSUZ_H00089"/>
</dbReference>
<dbReference type="SMART" id="SM00744">
    <property type="entry name" value="RINGv"/>
    <property type="match status" value="1"/>
</dbReference>
<dbReference type="CDD" id="cd16454">
    <property type="entry name" value="RING-H2_PA-TM-RING"/>
    <property type="match status" value="1"/>
</dbReference>
<name>A0A059AV36_EUCGR</name>
<dbReference type="GO" id="GO:0061630">
    <property type="term" value="F:ubiquitin protein ligase activity"/>
    <property type="evidence" value="ECO:0000318"/>
    <property type="project" value="GO_Central"/>
</dbReference>
<dbReference type="PROSITE" id="PS50089">
    <property type="entry name" value="ZF_RING_2"/>
    <property type="match status" value="1"/>
</dbReference>
<feature type="compositionally biased region" description="Polar residues" evidence="5">
    <location>
        <begin position="242"/>
        <end position="252"/>
    </location>
</feature>
<dbReference type="KEGG" id="egr:104456055"/>
<organism evidence="7">
    <name type="scientific">Eucalyptus grandis</name>
    <name type="common">Flooded gum</name>
    <dbReference type="NCBI Taxonomy" id="71139"/>
    <lineage>
        <taxon>Eukaryota</taxon>
        <taxon>Viridiplantae</taxon>
        <taxon>Streptophyta</taxon>
        <taxon>Embryophyta</taxon>
        <taxon>Tracheophyta</taxon>
        <taxon>Spermatophyta</taxon>
        <taxon>Magnoliopsida</taxon>
        <taxon>eudicotyledons</taxon>
        <taxon>Gunneridae</taxon>
        <taxon>Pentapetalae</taxon>
        <taxon>rosids</taxon>
        <taxon>malvids</taxon>
        <taxon>Myrtales</taxon>
        <taxon>Myrtaceae</taxon>
        <taxon>Myrtoideae</taxon>
        <taxon>Eucalypteae</taxon>
        <taxon>Eucalyptus</taxon>
    </lineage>
</organism>
<sequence>MEDLDADVHRAAEVPDTPDRLAARRGKSGIEARVNSLAPGSSNQKSPNWLGGGGGGRAANGTGRDPRLQIGPPKRVLSAVEFGRRGDSVRDSSSDDPSDSQRRLFRRAAGNGHVRPESRQSSGAENAERGKGALIGGPRSFAYAEKGASLNAIRRNGHNGVLKSAEPFGDSEGFLADGFRRIEMKTDHERSYPCSDSFQTLNRFSKGKEKLDESACKYSGSIMFGEKSIDVPRDLHEKSSKHVPQSPKSVSSPRYVGQKRLVRNGCISPLNIATKEKELAEKESSNAEDSTRDRNKGKGILMHPCTSEKQEAKLLDISTRRPIILGEDKGTNDTPVNLGKGCERLGGWRTTHAHAKKARHGSETDDLLPGGTDSAGNLFQNCDNIVGRRASSYPHNSTSCGNIANKDTHQLISEIVSEAGQTHGWPNSTRTSTRRQNNKEVSFGNGNSRNRSVSNNSDVINLVSPRYSRNPSSARQLRHQHQGASSSVIEIDDTSPGIGQSGTPILDTLSSFESDSRLRQLEADEMLARELQEQLYNDSPMLGNGEMDEYLARLLQQEENVGGNSSTSVRSHRRTGHGNSFQTRSRRQPLPRSFQNLSNRRGTEARVPVRARLQQSRRTISQSPSSFVSGERTLHFPLNMDLDMRMDILEALETALGDVSDIGLSGSIYQTQRDFNENDYEMLLALDENNRNVGTSDNQINSLPESKVQSDVFEEACAICLDTPTIGDTIRHLPCLHKFHKDCIDPWLRRSTSCPVCKSSIT</sequence>
<dbReference type="FunFam" id="3.30.40.10:FF:000594">
    <property type="entry name" value="RING/U-box superfamily protein"/>
    <property type="match status" value="1"/>
</dbReference>
<gene>
    <name evidence="7" type="ORF">EUGRSUZ_H00089</name>
</gene>
<dbReference type="PANTHER" id="PTHR45931:SF25">
    <property type="entry name" value="E3 UBIQUITIN-PROTEIN LIGASE RLIM-LIKE ISOFORM X1"/>
    <property type="match status" value="1"/>
</dbReference>
<keyword evidence="2 4" id="KW-0863">Zinc-finger</keyword>
<feature type="compositionally biased region" description="Basic and acidic residues" evidence="5">
    <location>
        <begin position="1"/>
        <end position="22"/>
    </location>
</feature>
<feature type="region of interest" description="Disordered" evidence="5">
    <location>
        <begin position="559"/>
        <end position="595"/>
    </location>
</feature>
<accession>A0A059AV36</accession>
<feature type="region of interest" description="Disordered" evidence="5">
    <location>
        <begin position="418"/>
        <end position="507"/>
    </location>
</feature>
<feature type="compositionally biased region" description="Low complexity" evidence="5">
    <location>
        <begin position="441"/>
        <end position="457"/>
    </location>
</feature>
<feature type="compositionally biased region" description="Polar residues" evidence="5">
    <location>
        <begin position="497"/>
        <end position="507"/>
    </location>
</feature>
<dbReference type="Gene3D" id="3.30.40.10">
    <property type="entry name" value="Zinc/RING finger domain, C3HC4 (zinc finger)"/>
    <property type="match status" value="1"/>
</dbReference>
<protein>
    <recommendedName>
        <fullName evidence="6">RING-type domain-containing protein</fullName>
    </recommendedName>
</protein>
<dbReference type="eggNOG" id="KOG0800">
    <property type="taxonomic scope" value="Eukaryota"/>
</dbReference>
<proteinExistence type="predicted"/>
<feature type="region of interest" description="Disordered" evidence="5">
    <location>
        <begin position="235"/>
        <end position="254"/>
    </location>
</feature>
<feature type="compositionally biased region" description="Polar residues" evidence="5">
    <location>
        <begin position="559"/>
        <end position="569"/>
    </location>
</feature>
<evidence type="ECO:0000313" key="7">
    <source>
        <dbReference type="EMBL" id="KCW57290.1"/>
    </source>
</evidence>
<keyword evidence="3" id="KW-0862">Zinc</keyword>
<evidence type="ECO:0000256" key="5">
    <source>
        <dbReference type="SAM" id="MobiDB-lite"/>
    </source>
</evidence>
<dbReference type="Pfam" id="PF13639">
    <property type="entry name" value="zf-RING_2"/>
    <property type="match status" value="1"/>
</dbReference>
<dbReference type="SUPFAM" id="SSF57850">
    <property type="entry name" value="RING/U-box"/>
    <property type="match status" value="1"/>
</dbReference>
<dbReference type="OrthoDB" id="8062037at2759"/>
<dbReference type="EMBL" id="KK198760">
    <property type="protein sequence ID" value="KCW57290.1"/>
    <property type="molecule type" value="Genomic_DNA"/>
</dbReference>
<dbReference type="OMA" id="RHGCISP"/>
<feature type="domain" description="RING-type" evidence="6">
    <location>
        <begin position="717"/>
        <end position="758"/>
    </location>
</feature>
<dbReference type="FunCoup" id="A0A059AV36">
    <property type="interactions" value="1335"/>
</dbReference>
<dbReference type="InterPro" id="IPR013083">
    <property type="entry name" value="Znf_RING/FYVE/PHD"/>
</dbReference>
<evidence type="ECO:0000256" key="1">
    <source>
        <dbReference type="ARBA" id="ARBA00022723"/>
    </source>
</evidence>
<dbReference type="GO" id="GO:0008270">
    <property type="term" value="F:zinc ion binding"/>
    <property type="evidence" value="ECO:0007669"/>
    <property type="project" value="UniProtKB-KW"/>
</dbReference>
<dbReference type="GO" id="GO:0016020">
    <property type="term" value="C:membrane"/>
    <property type="evidence" value="ECO:0000318"/>
    <property type="project" value="GO_Central"/>
</dbReference>
<evidence type="ECO:0000256" key="3">
    <source>
        <dbReference type="ARBA" id="ARBA00022833"/>
    </source>
</evidence>
<evidence type="ECO:0000256" key="4">
    <source>
        <dbReference type="PROSITE-ProRule" id="PRU00175"/>
    </source>
</evidence>
<dbReference type="PANTHER" id="PTHR45931">
    <property type="entry name" value="SI:CH211-59O9.10"/>
    <property type="match status" value="1"/>
</dbReference>
<reference evidence="7" key="1">
    <citation type="submission" date="2013-07" db="EMBL/GenBank/DDBJ databases">
        <title>The genome of Eucalyptus grandis.</title>
        <authorList>
            <person name="Schmutz J."/>
            <person name="Hayes R."/>
            <person name="Myburg A."/>
            <person name="Tuskan G."/>
            <person name="Grattapaglia D."/>
            <person name="Rokhsar D.S."/>
        </authorList>
    </citation>
    <scope>NUCLEOTIDE SEQUENCE</scope>
    <source>
        <tissue evidence="7">Leaf extractions</tissue>
    </source>
</reference>